<dbReference type="RefSeq" id="WP_306089343.1">
    <property type="nucleotide sequence ID" value="NZ_CP120992.1"/>
</dbReference>
<organism evidence="1 2">
    <name type="scientific">Streptomyces laculatispora</name>
    <dbReference type="NCBI Taxonomy" id="887464"/>
    <lineage>
        <taxon>Bacteria</taxon>
        <taxon>Bacillati</taxon>
        <taxon>Actinomycetota</taxon>
        <taxon>Actinomycetes</taxon>
        <taxon>Kitasatosporales</taxon>
        <taxon>Streptomycetaceae</taxon>
        <taxon>Streptomyces</taxon>
    </lineage>
</organism>
<proteinExistence type="predicted"/>
<evidence type="ECO:0000313" key="2">
    <source>
        <dbReference type="Proteomes" id="UP001229952"/>
    </source>
</evidence>
<accession>A0ABY9I5R1</accession>
<reference evidence="1 2" key="1">
    <citation type="submission" date="2023-03" db="EMBL/GenBank/DDBJ databases">
        <title>Isolation and description of six Streptomyces strains from soil environments, able to metabolize different microbial glucans.</title>
        <authorList>
            <person name="Widen T."/>
            <person name="Larsbrink J."/>
        </authorList>
    </citation>
    <scope>NUCLEOTIDE SEQUENCE [LARGE SCALE GENOMIC DNA]</scope>
    <source>
        <strain evidence="1 2">Mut2</strain>
    </source>
</reference>
<dbReference type="Proteomes" id="UP001229952">
    <property type="component" value="Chromosome"/>
</dbReference>
<name>A0ABY9I5R1_9ACTN</name>
<sequence>MKYLLAQAKRVDIDPAEAEQFKHALGRLRTLFAHNLDPSTTRDRETRDTCYAWFKNACGSRVPSDDQWEQCLEVLLDSALRYLMLAIEITRAIEQHADSESLSNLWKDRLSRTDVVVNYLGSLQRAAGDLGCEGLNLPQVRDRYSKRWGEVLSLVPASVNIEEVTSRHMEQALIAETSRLLPITAADVMEHLVLQPGEAVEVALRLGQVIYSLHPDLNRDSLLESLGASWKQLQR</sequence>
<dbReference type="EMBL" id="CP120992">
    <property type="protein sequence ID" value="WLQ42195.1"/>
    <property type="molecule type" value="Genomic_DNA"/>
</dbReference>
<keyword evidence="2" id="KW-1185">Reference proteome</keyword>
<gene>
    <name evidence="1" type="ORF">P8A22_20895</name>
</gene>
<protein>
    <submittedName>
        <fullName evidence="1">Uncharacterized protein</fullName>
    </submittedName>
</protein>
<evidence type="ECO:0000313" key="1">
    <source>
        <dbReference type="EMBL" id="WLQ42195.1"/>
    </source>
</evidence>